<gene>
    <name evidence="2" type="ORF">BDV29DRAFT_168140</name>
</gene>
<reference evidence="2 3" key="1">
    <citation type="submission" date="2019-04" db="EMBL/GenBank/DDBJ databases">
        <title>Friends and foes A comparative genomics study of 23 Aspergillus species from section Flavi.</title>
        <authorList>
            <consortium name="DOE Joint Genome Institute"/>
            <person name="Kjaerbolling I."/>
            <person name="Vesth T."/>
            <person name="Frisvad J.C."/>
            <person name="Nybo J.L."/>
            <person name="Theobald S."/>
            <person name="Kildgaard S."/>
            <person name="Isbrandt T."/>
            <person name="Kuo A."/>
            <person name="Sato A."/>
            <person name="Lyhne E.K."/>
            <person name="Kogle M.E."/>
            <person name="Wiebenga A."/>
            <person name="Kun R.S."/>
            <person name="Lubbers R.J."/>
            <person name="Makela M.R."/>
            <person name="Barry K."/>
            <person name="Chovatia M."/>
            <person name="Clum A."/>
            <person name="Daum C."/>
            <person name="Haridas S."/>
            <person name="He G."/>
            <person name="LaButti K."/>
            <person name="Lipzen A."/>
            <person name="Mondo S."/>
            <person name="Riley R."/>
            <person name="Salamov A."/>
            <person name="Simmons B.A."/>
            <person name="Magnuson J.K."/>
            <person name="Henrissat B."/>
            <person name="Mortensen U.H."/>
            <person name="Larsen T.O."/>
            <person name="Devries R.P."/>
            <person name="Grigoriev I.V."/>
            <person name="Machida M."/>
            <person name="Baker S.E."/>
            <person name="Andersen M.R."/>
        </authorList>
    </citation>
    <scope>NUCLEOTIDE SEQUENCE [LARGE SCALE GENOMIC DNA]</scope>
    <source>
        <strain evidence="2 3">CBS 151.66</strain>
    </source>
</reference>
<dbReference type="InterPro" id="IPR053225">
    <property type="entry name" value="Acyl-CoA_N-acyltransferase"/>
</dbReference>
<name>A0A5N5X9Z9_9EURO</name>
<accession>A0A5N5X9Z9</accession>
<dbReference type="PANTHER" id="PTHR20958">
    <property type="entry name" value="GLYCINE N-ACYLTRANSFERASE-LIKE PROTEIN"/>
    <property type="match status" value="1"/>
</dbReference>
<protein>
    <recommendedName>
        <fullName evidence="4">N-acetyltransferase domain-containing protein</fullName>
    </recommendedName>
</protein>
<evidence type="ECO:0000313" key="2">
    <source>
        <dbReference type="EMBL" id="KAB8077583.1"/>
    </source>
</evidence>
<dbReference type="SUPFAM" id="SSF55729">
    <property type="entry name" value="Acyl-CoA N-acyltransferases (Nat)"/>
    <property type="match status" value="1"/>
</dbReference>
<proteinExistence type="predicted"/>
<keyword evidence="3" id="KW-1185">Reference proteome</keyword>
<dbReference type="AlphaFoldDB" id="A0A5N5X9Z9"/>
<evidence type="ECO:0000313" key="3">
    <source>
        <dbReference type="Proteomes" id="UP000326565"/>
    </source>
</evidence>
<dbReference type="PANTHER" id="PTHR20958:SF6">
    <property type="entry name" value="GLYCINE N-ACYLTRANSFERASE-LIKE PROTEIN"/>
    <property type="match status" value="1"/>
</dbReference>
<sequence length="399" mass="43465">MAPRRPSSAFRISNYDPQALVPLLKSQLPYSIPLLRRLQHDLAYPSPTAKILTTFTGAETPASPWLAAYVDLFAGRETQIVIYSSLEADATSPVIDGEFVSALHAPREFLDQARAQLLALLSHVKTHLLPDYLSSTQAATGSTPTTSSLGQDPVSKHSGLVPPPPPGAFLIGNLHTGLFSMLKTTGEYTHAEPVPGLRIHRFDNPPYIKYLFRAPSFATGSPDSPDGAPAPLLDVIRFTDKKGRIGVLPHQYDLIRLRTNVPRSRETLTKLPGVAMYADSKIELQAHPSDNSNAAEGSGNQPPVGEMPIAWAFLGIDGGLATLHVEPEYRGQNLALHVSKEAMRRGMAKGGIWRDRDEEGETWVHTNVLASNVASRRVMEKLGGEIGWTCTWTVVEYGV</sequence>
<dbReference type="InterPro" id="IPR016181">
    <property type="entry name" value="Acyl_CoA_acyltransferase"/>
</dbReference>
<dbReference type="EMBL" id="ML732167">
    <property type="protein sequence ID" value="KAB8077583.1"/>
    <property type="molecule type" value="Genomic_DNA"/>
</dbReference>
<evidence type="ECO:0000256" key="1">
    <source>
        <dbReference type="SAM" id="MobiDB-lite"/>
    </source>
</evidence>
<dbReference type="Proteomes" id="UP000326565">
    <property type="component" value="Unassembled WGS sequence"/>
</dbReference>
<evidence type="ECO:0008006" key="4">
    <source>
        <dbReference type="Google" id="ProtNLM"/>
    </source>
</evidence>
<dbReference type="OrthoDB" id="5335812at2759"/>
<feature type="compositionally biased region" description="Polar residues" evidence="1">
    <location>
        <begin position="137"/>
        <end position="150"/>
    </location>
</feature>
<feature type="region of interest" description="Disordered" evidence="1">
    <location>
        <begin position="137"/>
        <end position="162"/>
    </location>
</feature>
<dbReference type="Gene3D" id="3.40.630.30">
    <property type="match status" value="1"/>
</dbReference>
<organism evidence="2 3">
    <name type="scientific">Aspergillus leporis</name>
    <dbReference type="NCBI Taxonomy" id="41062"/>
    <lineage>
        <taxon>Eukaryota</taxon>
        <taxon>Fungi</taxon>
        <taxon>Dikarya</taxon>
        <taxon>Ascomycota</taxon>
        <taxon>Pezizomycotina</taxon>
        <taxon>Eurotiomycetes</taxon>
        <taxon>Eurotiomycetidae</taxon>
        <taxon>Eurotiales</taxon>
        <taxon>Aspergillaceae</taxon>
        <taxon>Aspergillus</taxon>
        <taxon>Aspergillus subgen. Circumdati</taxon>
    </lineage>
</organism>